<evidence type="ECO:0000313" key="2">
    <source>
        <dbReference type="Proteomes" id="UP001163223"/>
    </source>
</evidence>
<evidence type="ECO:0000313" key="1">
    <source>
        <dbReference type="EMBL" id="WAJ26634.1"/>
    </source>
</evidence>
<keyword evidence="2" id="KW-1185">Reference proteome</keyword>
<protein>
    <submittedName>
        <fullName evidence="1">Uracil-DNA glycosylase</fullName>
    </submittedName>
</protein>
<accession>A0ACD4NIG6</accession>
<sequence length="311" mass="33421">MSERNANEAVALEGVANLLEWYLDSGVDAFVSEAPRDRFAETRAEEERRAGAAGVRPPPPPASGPAAPRVSREPGGPLGREPAPPGAFAPFAEAPDAPPAEIVRRPALLEGEAVSEARARAAEAGSLDELEAALRRFEGSSLRLSARSCVFGDGAADADLMLIGEAPGRDEDMAGRPFVGRSGQLLNRMLKSIGVERDAVRVTNTVPWRPPGNRTPTPAETEIFLPFLHRHVELVAPRVVVCLGNAAAKSVFSTEEGILRLRGRWLELSVGERTMPAMAMLHPAYLLRQPAQKKLAWRDLLALKGRLDTLG</sequence>
<dbReference type="Proteomes" id="UP001163223">
    <property type="component" value="Chromosome"/>
</dbReference>
<organism evidence="1 2">
    <name type="scientific">Antarcticirhabdus aurantiaca</name>
    <dbReference type="NCBI Taxonomy" id="2606717"/>
    <lineage>
        <taxon>Bacteria</taxon>
        <taxon>Pseudomonadati</taxon>
        <taxon>Pseudomonadota</taxon>
        <taxon>Alphaproteobacteria</taxon>
        <taxon>Hyphomicrobiales</taxon>
        <taxon>Aurantimonadaceae</taxon>
        <taxon>Antarcticirhabdus</taxon>
    </lineage>
</organism>
<dbReference type="EMBL" id="CP113520">
    <property type="protein sequence ID" value="WAJ26634.1"/>
    <property type="molecule type" value="Genomic_DNA"/>
</dbReference>
<reference evidence="1" key="1">
    <citation type="submission" date="2022-11" db="EMBL/GenBank/DDBJ databases">
        <title>beta-Carotene-producing bacterium, Jeongeuplla avenae sp. nov., alleviates the salt stress of Arabidopsis seedlings.</title>
        <authorList>
            <person name="Jiang L."/>
            <person name="Lee J."/>
        </authorList>
    </citation>
    <scope>NUCLEOTIDE SEQUENCE</scope>
    <source>
        <strain evidence="1">DY_R2A_6</strain>
    </source>
</reference>
<gene>
    <name evidence="1" type="ORF">OXU80_17370</name>
</gene>
<name>A0ACD4NIG6_9HYPH</name>
<proteinExistence type="predicted"/>